<dbReference type="PANTHER" id="PTHR31383">
    <property type="entry name" value="OXIDATIVE STRESS-RESPONSE SERINE-RICH PROTEIN 1"/>
    <property type="match status" value="1"/>
</dbReference>
<feature type="compositionally biased region" description="Polar residues" evidence="5">
    <location>
        <begin position="284"/>
        <end position="300"/>
    </location>
</feature>
<name>A0A1S3JVX6_LINAN</name>
<accession>A0A1S3JVX6</accession>
<evidence type="ECO:0000256" key="2">
    <source>
        <dbReference type="ARBA" id="ARBA00022553"/>
    </source>
</evidence>
<dbReference type="Proteomes" id="UP000085678">
    <property type="component" value="Unplaced"/>
</dbReference>
<dbReference type="KEGG" id="lak:106176641"/>
<dbReference type="AlphaFoldDB" id="A0A1S3JVX6"/>
<evidence type="ECO:0000256" key="3">
    <source>
        <dbReference type="ARBA" id="ARBA00029721"/>
    </source>
</evidence>
<dbReference type="InterPro" id="IPR008494">
    <property type="entry name" value="DUF776"/>
</dbReference>
<evidence type="ECO:0000256" key="5">
    <source>
        <dbReference type="SAM" id="MobiDB-lite"/>
    </source>
</evidence>
<keyword evidence="6" id="KW-1185">Reference proteome</keyword>
<dbReference type="RefSeq" id="XP_013414560.1">
    <property type="nucleotide sequence ID" value="XM_013559106.1"/>
</dbReference>
<protein>
    <recommendedName>
        <fullName evidence="1">Oxidative stress-responsive serine-rich protein 1</fullName>
    </recommendedName>
    <alternativeName>
        <fullName evidence="4">Oxidative stress-responsive protein 1</fullName>
    </alternativeName>
    <alternativeName>
        <fullName evidence="3">Peroxide-inducible transcript 1 protein</fullName>
    </alternativeName>
</protein>
<evidence type="ECO:0000313" key="8">
    <source>
        <dbReference type="RefSeq" id="XP_013414561.1"/>
    </source>
</evidence>
<organism evidence="6 7">
    <name type="scientific">Lingula anatina</name>
    <name type="common">Brachiopod</name>
    <name type="synonym">Lingula unguis</name>
    <dbReference type="NCBI Taxonomy" id="7574"/>
    <lineage>
        <taxon>Eukaryota</taxon>
        <taxon>Metazoa</taxon>
        <taxon>Spiralia</taxon>
        <taxon>Lophotrochozoa</taxon>
        <taxon>Brachiopoda</taxon>
        <taxon>Linguliformea</taxon>
        <taxon>Lingulata</taxon>
        <taxon>Lingulida</taxon>
        <taxon>Linguloidea</taxon>
        <taxon>Lingulidae</taxon>
        <taxon>Lingula</taxon>
    </lineage>
</organism>
<dbReference type="PANTHER" id="PTHR31383:SF2">
    <property type="entry name" value="OXIDATIVE STRESS-RESPONSIVE SERINE-RICH PROTEIN 1"/>
    <property type="match status" value="1"/>
</dbReference>
<proteinExistence type="predicted"/>
<sequence>MADEETGEDDSLVSCKKTDVTTCGGDLQTAFKNLKVDPEWNSKMVEDKSCKLFVCSLLLGKNSSAAQPEAKKMKKVTHEKFKATTKVRNYRKAPYSVPDIPSMEVLSFQRDECNCQTCKDDCSHTQTELKYNYARIISSSNNSMEKKKILHDAKLKLHNSDKDRKTVIRSARLHIIKKSKVSVSIKMPVSNLQLPECGLPSTRTFGANASGLTDFSKMAKDHSADQKAELVTCERDKEGKRGGYSNYRGETVCTSCSKDVKEICASNGDHPSELPVISRKKITRSSSNSPRESLETPTLTRTCSQEARLDEMTVDELACYFEDFVYIPKKMSSMAEMMYT</sequence>
<evidence type="ECO:0000256" key="4">
    <source>
        <dbReference type="ARBA" id="ARBA00031405"/>
    </source>
</evidence>
<reference evidence="7 8" key="1">
    <citation type="submission" date="2025-04" db="UniProtKB">
        <authorList>
            <consortium name="RefSeq"/>
        </authorList>
    </citation>
    <scope>IDENTIFICATION</scope>
    <source>
        <tissue evidence="7 8">Gonads</tissue>
    </source>
</reference>
<evidence type="ECO:0000313" key="7">
    <source>
        <dbReference type="RefSeq" id="XP_013414560.1"/>
    </source>
</evidence>
<gene>
    <name evidence="7 8" type="primary">LOC106176641</name>
</gene>
<dbReference type="RefSeq" id="XP_013414561.1">
    <property type="nucleotide sequence ID" value="XM_013559107.1"/>
</dbReference>
<dbReference type="OrthoDB" id="10045817at2759"/>
<feature type="region of interest" description="Disordered" evidence="5">
    <location>
        <begin position="281"/>
        <end position="300"/>
    </location>
</feature>
<evidence type="ECO:0000256" key="1">
    <source>
        <dbReference type="ARBA" id="ARBA00015005"/>
    </source>
</evidence>
<dbReference type="GO" id="GO:0070301">
    <property type="term" value="P:cellular response to hydrogen peroxide"/>
    <property type="evidence" value="ECO:0007669"/>
    <property type="project" value="TreeGrafter"/>
</dbReference>
<evidence type="ECO:0000313" key="6">
    <source>
        <dbReference type="Proteomes" id="UP000085678"/>
    </source>
</evidence>
<dbReference type="GeneID" id="106176641"/>
<keyword evidence="2" id="KW-0597">Phosphoprotein</keyword>